<feature type="coiled-coil region" evidence="11">
    <location>
        <begin position="217"/>
        <end position="244"/>
    </location>
</feature>
<feature type="transmembrane region" description="Helical" evidence="10">
    <location>
        <begin position="350"/>
        <end position="380"/>
    </location>
</feature>
<evidence type="ECO:0000256" key="8">
    <source>
        <dbReference type="ARBA" id="ARBA00059506"/>
    </source>
</evidence>
<feature type="transmembrane region" description="Helical" evidence="10">
    <location>
        <begin position="516"/>
        <end position="538"/>
    </location>
</feature>
<evidence type="ECO:0000256" key="4">
    <source>
        <dbReference type="ARBA" id="ARBA00022692"/>
    </source>
</evidence>
<proteinExistence type="inferred from homology"/>
<name>A0ABD4TJ11_9EURY</name>
<keyword evidence="6 10" id="KW-0406">Ion transport</keyword>
<dbReference type="Gene3D" id="3.30.70.2170">
    <property type="match status" value="1"/>
</dbReference>
<feature type="transmembrane region" description="Helical" evidence="10">
    <location>
        <begin position="392"/>
        <end position="411"/>
    </location>
</feature>
<feature type="transmembrane region" description="Helical" evidence="10">
    <location>
        <begin position="485"/>
        <end position="504"/>
    </location>
</feature>
<dbReference type="GO" id="GO:0016020">
    <property type="term" value="C:membrane"/>
    <property type="evidence" value="ECO:0007669"/>
    <property type="project" value="UniProtKB-SubCell"/>
</dbReference>
<evidence type="ECO:0000313" key="13">
    <source>
        <dbReference type="Proteomes" id="UP001524383"/>
    </source>
</evidence>
<feature type="transmembrane region" description="Helical" evidence="10">
    <location>
        <begin position="559"/>
        <end position="581"/>
    </location>
</feature>
<dbReference type="InterPro" id="IPR002490">
    <property type="entry name" value="V-ATPase_116kDa_su"/>
</dbReference>
<evidence type="ECO:0000256" key="3">
    <source>
        <dbReference type="ARBA" id="ARBA00022448"/>
    </source>
</evidence>
<keyword evidence="3 10" id="KW-0813">Transport</keyword>
<accession>A0ABD4TJ11</accession>
<dbReference type="NCBIfam" id="NF004430">
    <property type="entry name" value="PRK05771.2-4"/>
    <property type="match status" value="1"/>
</dbReference>
<dbReference type="PANTHER" id="PTHR11629:SF63">
    <property type="entry name" value="V-TYPE PROTON ATPASE SUBUNIT A"/>
    <property type="match status" value="1"/>
</dbReference>
<comment type="similarity">
    <text evidence="2 10">Belongs to the V-ATPase 116 kDa subunit family.</text>
</comment>
<feature type="coiled-coil region" evidence="11">
    <location>
        <begin position="93"/>
        <end position="127"/>
    </location>
</feature>
<evidence type="ECO:0000256" key="5">
    <source>
        <dbReference type="ARBA" id="ARBA00022989"/>
    </source>
</evidence>
<protein>
    <recommendedName>
        <fullName evidence="9 10">A-type ATP synthase subunit I</fullName>
    </recommendedName>
</protein>
<gene>
    <name evidence="12" type="ORF">FTO68_07085</name>
</gene>
<dbReference type="Gene3D" id="3.30.70.2750">
    <property type="match status" value="1"/>
</dbReference>
<evidence type="ECO:0000256" key="6">
    <source>
        <dbReference type="ARBA" id="ARBA00023065"/>
    </source>
</evidence>
<evidence type="ECO:0000256" key="10">
    <source>
        <dbReference type="RuleBase" id="RU361189"/>
    </source>
</evidence>
<dbReference type="Proteomes" id="UP001524383">
    <property type="component" value="Unassembled WGS sequence"/>
</dbReference>
<organism evidence="12 13">
    <name type="scientific">Methanocalculus taiwanensis</name>
    <dbReference type="NCBI Taxonomy" id="106207"/>
    <lineage>
        <taxon>Archaea</taxon>
        <taxon>Methanobacteriati</taxon>
        <taxon>Methanobacteriota</taxon>
        <taxon>Stenosarchaea group</taxon>
        <taxon>Methanomicrobia</taxon>
        <taxon>Methanomicrobiales</taxon>
        <taxon>Methanocalculaceae</taxon>
        <taxon>Methanocalculus</taxon>
    </lineage>
</organism>
<keyword evidence="5 10" id="KW-1133">Transmembrane helix</keyword>
<comment type="caution">
    <text evidence="12">The sequence shown here is derived from an EMBL/GenBank/DDBJ whole genome shotgun (WGS) entry which is preliminary data.</text>
</comment>
<evidence type="ECO:0000256" key="11">
    <source>
        <dbReference type="SAM" id="Coils"/>
    </source>
</evidence>
<dbReference type="Gene3D" id="1.20.1460.20">
    <property type="match status" value="1"/>
</dbReference>
<feature type="transmembrane region" description="Helical" evidence="10">
    <location>
        <begin position="446"/>
        <end position="464"/>
    </location>
</feature>
<keyword evidence="7 10" id="KW-0472">Membrane</keyword>
<dbReference type="AlphaFoldDB" id="A0ABD4TJ11"/>
<sequence length="658" mass="72354">MLQPKTMTRLLIVGSKEQMPSAVTELYRHHVFHITDYTDQGKEGYEGFRIGQPMEGATELSTDLIKIRSMESIFGLSPDDYFDTRKRSAQSIKEIIERDLPAIEDEVSNLTAQRSAAEAQIRVNEQQIAELSPFSGIPLELGLYQGYETVSVIAGKAPRDIEIPVPHEKFFASGKGESTMVIFFKNEDRAALEKALAEAEFQPIPIPQGQGSVRKAIDTYQSEISQLTAKIEDIDVKIASVKEKHGDFLAACDEVLTADVEQAEAPLRFATTELIFIADGWVPVSEVENLKSGLAQATGDKILVMEFEEKDGHHEHQPPVEYDNPNFAKPMQSIVDIYSRPRYDELDPTLMIAFIFPLFFGIILGDIGYGAVLLILALALQRVLKGEAVQQLLAVLRNASISAIIFGIFYAEIFGAHPGALDIELWHPIISRHLLIGSHAHHQGDIAVLLVFAVWLGIIQMTVGRIMGIVNHARHRNMLHVMGQVSWIAFMWGALLLIWSIAAIPLMPDLTMLPPIVMGLNIAGLIGAVLIVAGAIGIGIESPLELIELPSVISHSLSYTRLAAVGLSSVAIAMVVNFIAIEMLIEPQLKELTAIGIVLIIVGILVLLIGHLLNTALGLLGGGLQSLRLQYVEFFTKFYKGGGEKYNPFGKKRHLTED</sequence>
<evidence type="ECO:0000256" key="7">
    <source>
        <dbReference type="ARBA" id="ARBA00023136"/>
    </source>
</evidence>
<evidence type="ECO:0000256" key="2">
    <source>
        <dbReference type="ARBA" id="ARBA00009904"/>
    </source>
</evidence>
<dbReference type="Pfam" id="PF01496">
    <property type="entry name" value="V_ATPase_I"/>
    <property type="match status" value="2"/>
</dbReference>
<feature type="transmembrane region" description="Helical" evidence="10">
    <location>
        <begin position="593"/>
        <end position="620"/>
    </location>
</feature>
<dbReference type="EMBL" id="VOTZ01000013">
    <property type="protein sequence ID" value="MCQ1538746.1"/>
    <property type="molecule type" value="Genomic_DNA"/>
</dbReference>
<reference evidence="12 13" key="1">
    <citation type="submission" date="2019-08" db="EMBL/GenBank/DDBJ databases">
        <authorList>
            <person name="Chen S.-C."/>
            <person name="Lai M.-C."/>
            <person name="You Y.-T."/>
        </authorList>
    </citation>
    <scope>NUCLEOTIDE SEQUENCE [LARGE SCALE GENOMIC DNA]</scope>
    <source>
        <strain evidence="12 13">P2F9704a</strain>
    </source>
</reference>
<keyword evidence="11" id="KW-0175">Coiled coil</keyword>
<comment type="function">
    <text evidence="8">Component of the A-type ATP synthase that produces ATP from ADP in the presence of a proton gradient across the membrane.</text>
</comment>
<keyword evidence="4 10" id="KW-0812">Transmembrane</keyword>
<evidence type="ECO:0000256" key="9">
    <source>
        <dbReference type="ARBA" id="ARBA00068671"/>
    </source>
</evidence>
<evidence type="ECO:0000313" key="12">
    <source>
        <dbReference type="EMBL" id="MCQ1538746.1"/>
    </source>
</evidence>
<keyword evidence="13" id="KW-1185">Reference proteome</keyword>
<dbReference type="PANTHER" id="PTHR11629">
    <property type="entry name" value="VACUOLAR PROTON ATPASES"/>
    <property type="match status" value="1"/>
</dbReference>
<comment type="subcellular location">
    <subcellularLocation>
        <location evidence="1">Membrane</location>
        <topology evidence="1">Multi-pass membrane protein</topology>
    </subcellularLocation>
</comment>
<dbReference type="GO" id="GO:0006811">
    <property type="term" value="P:monoatomic ion transport"/>
    <property type="evidence" value="ECO:0007669"/>
    <property type="project" value="UniProtKB-KW"/>
</dbReference>
<dbReference type="RefSeq" id="WP_255332697.1">
    <property type="nucleotide sequence ID" value="NZ_VOTZ01000013.1"/>
</dbReference>
<evidence type="ECO:0000256" key="1">
    <source>
        <dbReference type="ARBA" id="ARBA00004141"/>
    </source>
</evidence>